<protein>
    <submittedName>
        <fullName evidence="1">Thioesterase</fullName>
    </submittedName>
</protein>
<proteinExistence type="predicted"/>
<comment type="caution">
    <text evidence="1">The sequence shown here is derived from an EMBL/GenBank/DDBJ whole genome shotgun (WGS) entry which is preliminary data.</text>
</comment>
<sequence length="166" mass="17321">MRTKAGQAASTAVRARTMWRVGGKLRAVATGMGAACAMAAAGAAERGNADGIVRFTGALVDLYDVTFEAPSSDVVEGATATLRFDAHGRGLPGVEVALVRPDGRRLRRGGVIRATWRDARSDRSVWLALDRTHRVGPDGGVLTVAGPAPESETGAVAPVVIRIRHP</sequence>
<organism evidence="1 2">
    <name type="scientific">Burkholderia latens</name>
    <dbReference type="NCBI Taxonomy" id="488446"/>
    <lineage>
        <taxon>Bacteria</taxon>
        <taxon>Pseudomonadati</taxon>
        <taxon>Pseudomonadota</taxon>
        <taxon>Betaproteobacteria</taxon>
        <taxon>Burkholderiales</taxon>
        <taxon>Burkholderiaceae</taxon>
        <taxon>Burkholderia</taxon>
        <taxon>Burkholderia cepacia complex</taxon>
    </lineage>
</organism>
<dbReference type="AlphaFoldDB" id="A0AAP1CBE7"/>
<accession>A0AAP1CBE7</accession>
<dbReference type="RefSeq" id="WP_059545259.1">
    <property type="nucleotide sequence ID" value="NZ_LOTQ01000014.1"/>
</dbReference>
<dbReference type="EMBL" id="LOTQ01000014">
    <property type="protein sequence ID" value="KVA09962.1"/>
    <property type="molecule type" value="Genomic_DNA"/>
</dbReference>
<evidence type="ECO:0000313" key="1">
    <source>
        <dbReference type="EMBL" id="KVA09962.1"/>
    </source>
</evidence>
<name>A0AAP1CBE7_9BURK</name>
<evidence type="ECO:0000313" key="2">
    <source>
        <dbReference type="Proteomes" id="UP000056450"/>
    </source>
</evidence>
<dbReference type="Proteomes" id="UP000056450">
    <property type="component" value="Unassembled WGS sequence"/>
</dbReference>
<gene>
    <name evidence="1" type="ORF">WI41_12580</name>
</gene>
<reference evidence="1 2" key="1">
    <citation type="submission" date="2015-11" db="EMBL/GenBank/DDBJ databases">
        <title>Expanding the genomic diversity of Burkholderia species for the development of highly accurate diagnostics.</title>
        <authorList>
            <person name="Sahl J."/>
            <person name="Keim P."/>
            <person name="Wagner D."/>
        </authorList>
    </citation>
    <scope>NUCLEOTIDE SEQUENCE [LARGE SCALE GENOMIC DNA]</scope>
    <source>
        <strain evidence="1 2">RF32-BP12</strain>
    </source>
</reference>